<dbReference type="InterPro" id="IPR008984">
    <property type="entry name" value="SMAD_FHA_dom_sf"/>
</dbReference>
<comment type="caution">
    <text evidence="1">The sequence shown here is derived from an EMBL/GenBank/DDBJ whole genome shotgun (WGS) entry which is preliminary data.</text>
</comment>
<dbReference type="SUPFAM" id="SSF49879">
    <property type="entry name" value="SMAD/FHA domain"/>
    <property type="match status" value="1"/>
</dbReference>
<evidence type="ECO:0008006" key="3">
    <source>
        <dbReference type="Google" id="ProtNLM"/>
    </source>
</evidence>
<dbReference type="EMBL" id="JACHGN010000014">
    <property type="protein sequence ID" value="MBB5136322.1"/>
    <property type="molecule type" value="Genomic_DNA"/>
</dbReference>
<protein>
    <recommendedName>
        <fullName evidence="3">FHA domain-containing protein</fullName>
    </recommendedName>
</protein>
<reference evidence="1 2" key="1">
    <citation type="submission" date="2020-08" db="EMBL/GenBank/DDBJ databases">
        <title>Genomic Encyclopedia of Type Strains, Phase IV (KMG-IV): sequencing the most valuable type-strain genomes for metagenomic binning, comparative biology and taxonomic classification.</title>
        <authorList>
            <person name="Goeker M."/>
        </authorList>
    </citation>
    <scope>NUCLEOTIDE SEQUENCE [LARGE SCALE GENOMIC DNA]</scope>
    <source>
        <strain evidence="1 2">DSM 45615</strain>
    </source>
</reference>
<keyword evidence="2" id="KW-1185">Reference proteome</keyword>
<name>A0A840PAN4_9ACTN</name>
<evidence type="ECO:0000313" key="1">
    <source>
        <dbReference type="EMBL" id="MBB5136322.1"/>
    </source>
</evidence>
<dbReference type="RefSeq" id="WP_221336910.1">
    <property type="nucleotide sequence ID" value="NZ_BAABIX010000047.1"/>
</dbReference>
<gene>
    <name evidence="1" type="ORF">HNP84_006069</name>
</gene>
<accession>A0A840PAN4</accession>
<organism evidence="1 2">
    <name type="scientific">Thermocatellispora tengchongensis</name>
    <dbReference type="NCBI Taxonomy" id="1073253"/>
    <lineage>
        <taxon>Bacteria</taxon>
        <taxon>Bacillati</taxon>
        <taxon>Actinomycetota</taxon>
        <taxon>Actinomycetes</taxon>
        <taxon>Streptosporangiales</taxon>
        <taxon>Streptosporangiaceae</taxon>
        <taxon>Thermocatellispora</taxon>
    </lineage>
</organism>
<sequence length="244" mass="26161">MRSTILIQMSAVPSAERPYSLELAPGQQAVFGRGAPGAPVDIVLDDPAVSRRAGEIAAVGDYWLMSNLSAAKTYVVENPEGGGEFVKIPPGRMGAPIPFEFSRVTLPAVDGTISFLVFAPQHVHAPGGGPRGGAETVVAFPLDRDAKYFRILVALCEPRLLDPATSRIPTIPEIIDRLPALGLSRTAVGFHIGYLAEKKLHVKPPQGEGKADWQRHALVSLALRFNLVTADDLALLPPLARRPR</sequence>
<dbReference type="Gene3D" id="2.60.200.20">
    <property type="match status" value="1"/>
</dbReference>
<dbReference type="Proteomes" id="UP000578449">
    <property type="component" value="Unassembled WGS sequence"/>
</dbReference>
<proteinExistence type="predicted"/>
<evidence type="ECO:0000313" key="2">
    <source>
        <dbReference type="Proteomes" id="UP000578449"/>
    </source>
</evidence>
<dbReference type="AlphaFoldDB" id="A0A840PAN4"/>